<organism evidence="2 3">
    <name type="scientific">Staphylococcus borealis</name>
    <dbReference type="NCBI Taxonomy" id="2742203"/>
    <lineage>
        <taxon>Bacteria</taxon>
        <taxon>Bacillati</taxon>
        <taxon>Bacillota</taxon>
        <taxon>Bacilli</taxon>
        <taxon>Bacillales</taxon>
        <taxon>Staphylococcaceae</taxon>
        <taxon>Staphylococcus</taxon>
    </lineage>
</organism>
<feature type="transmembrane region" description="Helical" evidence="1">
    <location>
        <begin position="33"/>
        <end position="54"/>
    </location>
</feature>
<feature type="transmembrane region" description="Helical" evidence="1">
    <location>
        <begin position="103"/>
        <end position="127"/>
    </location>
</feature>
<feature type="transmembrane region" description="Helical" evidence="1">
    <location>
        <begin position="134"/>
        <end position="154"/>
    </location>
</feature>
<evidence type="ECO:0008006" key="4">
    <source>
        <dbReference type="Google" id="ProtNLM"/>
    </source>
</evidence>
<feature type="transmembrane region" description="Helical" evidence="1">
    <location>
        <begin position="183"/>
        <end position="204"/>
    </location>
</feature>
<accession>A0ABX2LHN2</accession>
<proteinExistence type="predicted"/>
<evidence type="ECO:0000313" key="3">
    <source>
        <dbReference type="Proteomes" id="UP000610527"/>
    </source>
</evidence>
<evidence type="ECO:0000256" key="1">
    <source>
        <dbReference type="SAM" id="Phobius"/>
    </source>
</evidence>
<dbReference type="RefSeq" id="WP_053028637.1">
    <property type="nucleotide sequence ID" value="NZ_CUEE01000001.1"/>
</dbReference>
<keyword evidence="3" id="KW-1185">Reference proteome</keyword>
<keyword evidence="1" id="KW-0812">Transmembrane</keyword>
<keyword evidence="1" id="KW-1133">Transmembrane helix</keyword>
<dbReference type="GeneID" id="74185131"/>
<dbReference type="EMBL" id="JABVEG010000001">
    <property type="protein sequence ID" value="NUI81297.1"/>
    <property type="molecule type" value="Genomic_DNA"/>
</dbReference>
<protein>
    <recommendedName>
        <fullName evidence="4">ABC transporter permease</fullName>
    </recommendedName>
</protein>
<reference evidence="2 3" key="1">
    <citation type="submission" date="2020-06" db="EMBL/GenBank/DDBJ databases">
        <title>Staphylococcus borealis sp. nov. -A novel member of the Staphylococcaceae family isolated from skin and blood in humans.</title>
        <authorList>
            <person name="Pain M."/>
            <person name="Wolden R."/>
            <person name="Jaen-Luchoro D."/>
            <person name="Salva-Serra F."/>
            <person name="Iglesias B.P."/>
            <person name="Karlsson R."/>
            <person name="Klingenberg C."/>
            <person name="Cavanagh J.P."/>
        </authorList>
    </citation>
    <scope>NUCLEOTIDE SEQUENCE [LARGE SCALE GENOMIC DNA]</scope>
    <source>
        <strain evidence="2 3">58-22</strain>
    </source>
</reference>
<sequence>MSERKTIQYNDRPPIHNQYYPRSHRHNRKRRSWVSLMIQMIIFVLVAITGYSMYKQPIFNLAFANQPISYAQIKDFQNTVTQIGALNINLSQLTNLEDIANRLVLVFNVFFILAIVSLIITALTIIFNRTLLKIFNFIIISIMLIMSIYFGYAIQVIGQRIADKLQSFSLNVSANQIINEADAIHNALILLVCSLALLIISFFFRNRKTNHYTIK</sequence>
<keyword evidence="1" id="KW-0472">Membrane</keyword>
<evidence type="ECO:0000313" key="2">
    <source>
        <dbReference type="EMBL" id="NUI81297.1"/>
    </source>
</evidence>
<name>A0ABX2LHN2_9STAP</name>
<gene>
    <name evidence="2" type="ORF">HUN84_00790</name>
</gene>
<comment type="caution">
    <text evidence="2">The sequence shown here is derived from an EMBL/GenBank/DDBJ whole genome shotgun (WGS) entry which is preliminary data.</text>
</comment>
<dbReference type="Proteomes" id="UP000610527">
    <property type="component" value="Unassembled WGS sequence"/>
</dbReference>